<dbReference type="Proteomes" id="UP000569092">
    <property type="component" value="Unassembled WGS sequence"/>
</dbReference>
<evidence type="ECO:0000256" key="1">
    <source>
        <dbReference type="ARBA" id="ARBA00022737"/>
    </source>
</evidence>
<dbReference type="EMBL" id="JACHDZ010000011">
    <property type="protein sequence ID" value="MBB5346248.1"/>
    <property type="molecule type" value="Genomic_DNA"/>
</dbReference>
<proteinExistence type="predicted"/>
<dbReference type="InterPro" id="IPR011990">
    <property type="entry name" value="TPR-like_helical_dom_sf"/>
</dbReference>
<name>A0A7W8N645_9BACT</name>
<evidence type="ECO:0000313" key="5">
    <source>
        <dbReference type="Proteomes" id="UP000569092"/>
    </source>
</evidence>
<gene>
    <name evidence="4" type="ORF">HDF10_004258</name>
</gene>
<organism evidence="4 5">
    <name type="scientific">Tunturiibacter lichenicola</name>
    <dbReference type="NCBI Taxonomy" id="2051959"/>
    <lineage>
        <taxon>Bacteria</taxon>
        <taxon>Pseudomonadati</taxon>
        <taxon>Acidobacteriota</taxon>
        <taxon>Terriglobia</taxon>
        <taxon>Terriglobales</taxon>
        <taxon>Acidobacteriaceae</taxon>
        <taxon>Tunturiibacter</taxon>
    </lineage>
</organism>
<keyword evidence="3" id="KW-0812">Transmembrane</keyword>
<keyword evidence="3" id="KW-0472">Membrane</keyword>
<dbReference type="PANTHER" id="PTHR44858:SF1">
    <property type="entry name" value="UDP-N-ACETYLGLUCOSAMINE--PEPTIDE N-ACETYLGLUCOSAMINYLTRANSFERASE SPINDLY-RELATED"/>
    <property type="match status" value="1"/>
</dbReference>
<dbReference type="PANTHER" id="PTHR44858">
    <property type="entry name" value="TETRATRICOPEPTIDE REPEAT PROTEIN 6"/>
    <property type="match status" value="1"/>
</dbReference>
<evidence type="ECO:0000313" key="4">
    <source>
        <dbReference type="EMBL" id="MBB5346248.1"/>
    </source>
</evidence>
<comment type="caution">
    <text evidence="4">The sequence shown here is derived from an EMBL/GenBank/DDBJ whole genome shotgun (WGS) entry which is preliminary data.</text>
</comment>
<keyword evidence="3" id="KW-1133">Transmembrane helix</keyword>
<feature type="transmembrane region" description="Helical" evidence="3">
    <location>
        <begin position="16"/>
        <end position="36"/>
    </location>
</feature>
<reference evidence="4 5" key="1">
    <citation type="submission" date="2020-08" db="EMBL/GenBank/DDBJ databases">
        <title>Genomic Encyclopedia of Type Strains, Phase IV (KMG-V): Genome sequencing to study the core and pangenomes of soil and plant-associated prokaryotes.</title>
        <authorList>
            <person name="Whitman W."/>
        </authorList>
    </citation>
    <scope>NUCLEOTIDE SEQUENCE [LARGE SCALE GENOMIC DNA]</scope>
    <source>
        <strain evidence="4 5">M8US30</strain>
    </source>
</reference>
<dbReference type="AlphaFoldDB" id="A0A7W8N645"/>
<dbReference type="InterPro" id="IPR050498">
    <property type="entry name" value="Ycf3"/>
</dbReference>
<dbReference type="Gene3D" id="1.25.40.10">
    <property type="entry name" value="Tetratricopeptide repeat domain"/>
    <property type="match status" value="2"/>
</dbReference>
<keyword evidence="2" id="KW-0802">TPR repeat</keyword>
<keyword evidence="1" id="KW-0677">Repeat</keyword>
<accession>A0A7W8N645</accession>
<dbReference type="SUPFAM" id="SSF48452">
    <property type="entry name" value="TPR-like"/>
    <property type="match status" value="1"/>
</dbReference>
<evidence type="ECO:0000256" key="3">
    <source>
        <dbReference type="SAM" id="Phobius"/>
    </source>
</evidence>
<evidence type="ECO:0000256" key="2">
    <source>
        <dbReference type="ARBA" id="ARBA00022803"/>
    </source>
</evidence>
<protein>
    <recommendedName>
        <fullName evidence="6">Tetratricopeptide repeat protein</fullName>
    </recommendedName>
</protein>
<evidence type="ECO:0008006" key="6">
    <source>
        <dbReference type="Google" id="ProtNLM"/>
    </source>
</evidence>
<sequence>MRDALEGILRRDRPPYLRVAAWSGLGALAAGALFFASNHKPVFKLHSSDTVVMAVSNNTTDAVLNDALYIALLTGLEQTPYLNVLAVNKVGEALSKRSLKMDPTRITPAIARQACLDTRSKLVIEASISEAGNNFRIDLNEIDCQSGETVAHVQNDAPGRNQIIHTLGVAAVQLRRKLGEPDTSIAKFNQPLEQATSASPEAIQLLTEGYRHHLFNDYEGAISKYIQATDVDPEFDVAYVVTAAAQASVGQEALAASAATRGYNLRSRATLPDRFHAEEIYFQEATGQLEERTAVLSRYIQTFPLNHTAHNNLAECLSLLGRFDESRAEALETNRLLPDASSHGKLMTADIFTNRLDDAKAVYSEAVAQHFDDTTLHDQRALVAFLQNNGHDLQEQWRWSAGKPGADRQLLYSRASMESYYGRYREYRSLSGQATEMAIQEDSSLDVGFYSVDGALREAEAGNFSRARELGTLALIQDQTKYSRLLLALAFARAGDSAQALKIANDIGQKAPLDTLIQKYCLPIIRAAAKLDANDPAAAIEILHNAEKYDDANAPLFQILYPNYIRGLAYLQLHEGQLAAVEFQKLLRNPQLTGTGETGALSILQFARSQRLLGQRAAALKSYEQFLDLWKTADSDLTAYRQAKEEHASLSAARSAADEGGRHLTLKGVEKTSFKAGDDLPALKHVKTQ</sequence>